<dbReference type="PANTHER" id="PTHR22946">
    <property type="entry name" value="DIENELACTONE HYDROLASE DOMAIN-CONTAINING PROTEIN-RELATED"/>
    <property type="match status" value="1"/>
</dbReference>
<dbReference type="AlphaFoldDB" id="A0A807LDP3"/>
<accession>A0A807LDP3</accession>
<dbReference type="RefSeq" id="WP_076769080.1">
    <property type="nucleotide sequence ID" value="NZ_CP019445.1"/>
</dbReference>
<organism evidence="3 4">
    <name type="scientific">Kosakonia cowanii JCM 10956 = DSM 18146</name>
    <dbReference type="NCBI Taxonomy" id="1300165"/>
    <lineage>
        <taxon>Bacteria</taxon>
        <taxon>Pseudomonadati</taxon>
        <taxon>Pseudomonadota</taxon>
        <taxon>Gammaproteobacteria</taxon>
        <taxon>Enterobacterales</taxon>
        <taxon>Enterobacteriaceae</taxon>
        <taxon>Kosakonia</taxon>
    </lineage>
</organism>
<evidence type="ECO:0000256" key="1">
    <source>
        <dbReference type="SAM" id="SignalP"/>
    </source>
</evidence>
<dbReference type="InterPro" id="IPR002925">
    <property type="entry name" value="Dienelactn_hydro"/>
</dbReference>
<dbReference type="Gene3D" id="3.40.50.1820">
    <property type="entry name" value="alpha/beta hydrolase"/>
    <property type="match status" value="1"/>
</dbReference>
<feature type="chain" id="PRO_5032506183" evidence="1">
    <location>
        <begin position="20"/>
        <end position="385"/>
    </location>
</feature>
<evidence type="ECO:0000313" key="4">
    <source>
        <dbReference type="Proteomes" id="UP000187148"/>
    </source>
</evidence>
<gene>
    <name evidence="3" type="ORF">BWI95_04625</name>
</gene>
<proteinExistence type="predicted"/>
<feature type="signal peptide" evidence="1">
    <location>
        <begin position="1"/>
        <end position="19"/>
    </location>
</feature>
<evidence type="ECO:0000259" key="2">
    <source>
        <dbReference type="Pfam" id="PF01738"/>
    </source>
</evidence>
<evidence type="ECO:0000313" key="3">
    <source>
        <dbReference type="EMBL" id="APZ04393.1"/>
    </source>
</evidence>
<dbReference type="InterPro" id="IPR029058">
    <property type="entry name" value="AB_hydrolase_fold"/>
</dbReference>
<keyword evidence="3" id="KW-0378">Hydrolase</keyword>
<dbReference type="SUPFAM" id="SSF53474">
    <property type="entry name" value="alpha/beta-Hydrolases"/>
    <property type="match status" value="1"/>
</dbReference>
<keyword evidence="1" id="KW-0732">Signal</keyword>
<reference evidence="3 4" key="1">
    <citation type="submission" date="2017-01" db="EMBL/GenBank/DDBJ databases">
        <authorList>
            <person name="Cao J.-M."/>
        </authorList>
    </citation>
    <scope>NUCLEOTIDE SEQUENCE [LARGE SCALE GENOMIC DNA]</scope>
    <source>
        <strain evidence="3 4">888-76</strain>
    </source>
</reference>
<dbReference type="Pfam" id="PF01738">
    <property type="entry name" value="DLH"/>
    <property type="match status" value="1"/>
</dbReference>
<dbReference type="KEGG" id="kco:BWI95_04625"/>
<name>A0A807LDP3_9ENTR</name>
<dbReference type="InterPro" id="IPR050261">
    <property type="entry name" value="FrsA_esterase"/>
</dbReference>
<protein>
    <submittedName>
        <fullName evidence="3">Dienelactone hydrolase</fullName>
    </submittedName>
</protein>
<dbReference type="GO" id="GO:0016787">
    <property type="term" value="F:hydrolase activity"/>
    <property type="evidence" value="ECO:0007669"/>
    <property type="project" value="UniProtKB-KW"/>
</dbReference>
<sequence>MRAVIALAMMLSGALPALADTTPAPENQQIAGLSRTPLMLPVTLANDKPALLEAFVTRPANNDPAPVALITNGTADTADFDRFVMNPNRYASTAIAFARHGYAAVVLLRQGYGQSSGAAEYAGGSCAQPHHQLAGERDRDTLLAALKAIRQQPWASPKQAVLVGMSSGGFAMLATGAANPPGVQAVINFDGGRGALDGKSFCDQPGLLKALTDYGKRTTIPSLWLYAANDRAFPPAAAKAMFSAYQQSGAPATFVAMPAFGENGHTFMDSAPEAFWWKQVANFLQQQALPYQPIAELPQTQLPVPSVLNDAGRKAFQEYAASQRYEKAFAIDAQGDWGVAYWARTRDEAAESSLGYCAKQQEAGKAGCHLYTINNEVVPEQTVQR</sequence>
<dbReference type="Proteomes" id="UP000187148">
    <property type="component" value="Chromosome"/>
</dbReference>
<dbReference type="EMBL" id="CP019445">
    <property type="protein sequence ID" value="APZ04393.1"/>
    <property type="molecule type" value="Genomic_DNA"/>
</dbReference>
<keyword evidence="4" id="KW-1185">Reference proteome</keyword>
<feature type="domain" description="Dienelactone hydrolase" evidence="2">
    <location>
        <begin position="86"/>
        <end position="273"/>
    </location>
</feature>